<dbReference type="Proteomes" id="UP001631957">
    <property type="component" value="Unassembled WGS sequence"/>
</dbReference>
<proteinExistence type="predicted"/>
<evidence type="ECO:0008006" key="3">
    <source>
        <dbReference type="Google" id="ProtNLM"/>
    </source>
</evidence>
<sequence>MGTYVAGSGSAAGIWVLRFSDAACNQQVGGPVRYNIHADEDRDRFGSDCRDLTVWADSTQHRFGNC</sequence>
<comment type="caution">
    <text evidence="1">The sequence shown here is derived from an EMBL/GenBank/DDBJ whole genome shotgun (WGS) entry which is preliminary data.</text>
</comment>
<protein>
    <recommendedName>
        <fullName evidence="3">Secreted protein</fullName>
    </recommendedName>
</protein>
<dbReference type="RefSeq" id="WP_409120686.1">
    <property type="nucleotide sequence ID" value="NZ_JBJVNI010000003.1"/>
</dbReference>
<accession>A0ABW9HNP9</accession>
<keyword evidence="2" id="KW-1185">Reference proteome</keyword>
<name>A0ABW9HNP9_9ACTN</name>
<gene>
    <name evidence="1" type="ORF">ACKI18_06305</name>
</gene>
<dbReference type="EMBL" id="JBJVNI010000003">
    <property type="protein sequence ID" value="MFM9608322.1"/>
    <property type="molecule type" value="Genomic_DNA"/>
</dbReference>
<evidence type="ECO:0000313" key="2">
    <source>
        <dbReference type="Proteomes" id="UP001631957"/>
    </source>
</evidence>
<reference evidence="1 2" key="1">
    <citation type="submission" date="2024-12" db="EMBL/GenBank/DDBJ databases">
        <title>Forecasting of Potato common scab and diversities of Pathogenic streptomyces spp. in china.</title>
        <authorList>
            <person name="Handique U."/>
            <person name="Wu J."/>
        </authorList>
    </citation>
    <scope>NUCLEOTIDE SEQUENCE [LARGE SCALE GENOMIC DNA]</scope>
    <source>
        <strain evidence="1 2">ZRIMU1530</strain>
    </source>
</reference>
<evidence type="ECO:0000313" key="1">
    <source>
        <dbReference type="EMBL" id="MFM9608322.1"/>
    </source>
</evidence>
<organism evidence="1 2">
    <name type="scientific">Streptomyces niveiscabiei</name>
    <dbReference type="NCBI Taxonomy" id="164115"/>
    <lineage>
        <taxon>Bacteria</taxon>
        <taxon>Bacillati</taxon>
        <taxon>Actinomycetota</taxon>
        <taxon>Actinomycetes</taxon>
        <taxon>Kitasatosporales</taxon>
        <taxon>Streptomycetaceae</taxon>
        <taxon>Streptomyces</taxon>
    </lineage>
</organism>